<evidence type="ECO:0000256" key="1">
    <source>
        <dbReference type="ARBA" id="ARBA00022741"/>
    </source>
</evidence>
<evidence type="ECO:0000256" key="3">
    <source>
        <dbReference type="SAM" id="MobiDB-lite"/>
    </source>
</evidence>
<dbReference type="SUPFAM" id="SSF52490">
    <property type="entry name" value="Tubulin nucleotide-binding domain-like"/>
    <property type="match status" value="1"/>
</dbReference>
<protein>
    <submittedName>
        <fullName evidence="5">Plasmid replication protein</fullName>
    </submittedName>
</protein>
<feature type="domain" description="Tubulin/FtsZ GTPase" evidence="4">
    <location>
        <begin position="8"/>
        <end position="215"/>
    </location>
</feature>
<dbReference type="InterPro" id="IPR003008">
    <property type="entry name" value="Tubulin_FtsZ_GTPase"/>
</dbReference>
<dbReference type="InterPro" id="IPR036525">
    <property type="entry name" value="Tubulin/FtsZ_GTPase_sf"/>
</dbReference>
<reference evidence="5" key="1">
    <citation type="submission" date="2020-02" db="EMBL/GenBank/DDBJ databases">
        <authorList>
            <person name="Hu X."/>
            <person name="Yuan Z."/>
            <person name="Cheng J."/>
            <person name="Geng P."/>
        </authorList>
    </citation>
    <scope>NUCLEOTIDE SEQUENCE</scope>
    <source>
        <strain evidence="5">SSII-1</strain>
        <plasmid evidence="5">pSSII-1</plasmid>
    </source>
</reference>
<organism evidence="5">
    <name type="scientific">Lysinibacillus sphaericus</name>
    <name type="common">Bacillus sphaericus</name>
    <dbReference type="NCBI Taxonomy" id="1421"/>
    <lineage>
        <taxon>Bacteria</taxon>
        <taxon>Bacillati</taxon>
        <taxon>Bacillota</taxon>
        <taxon>Bacilli</taxon>
        <taxon>Bacillales</taxon>
        <taxon>Bacillaceae</taxon>
        <taxon>Lysinibacillus</taxon>
    </lineage>
</organism>
<dbReference type="InterPro" id="IPR049364">
    <property type="entry name" value="TubZ_C"/>
</dbReference>
<dbReference type="EMBL" id="MT075580">
    <property type="protein sequence ID" value="QIS31172.1"/>
    <property type="molecule type" value="Genomic_DNA"/>
</dbReference>
<keyword evidence="1" id="KW-0547">Nucleotide-binding</keyword>
<dbReference type="Pfam" id="PF21493">
    <property type="entry name" value="TubZ_C"/>
    <property type="match status" value="1"/>
</dbReference>
<sequence>MEQKLSLNFGFLGLGMGGTSIAAACADIKTNIKNNNYPYTALLINSNQIDLNKIEPANTTSEKMLIGDGKGAGRDILIGEQLYENDQEDIKQRVETRFKEVDYVWLVAGLGGGTGTGAVIQAIGTLLKSGFNGRFGMILTLPRLKEGRTVIENALQRLQKISQAMGKLGPILLVDNEKLFKQFSEEKPNSSVSEYLRFSNKYVAEALHDLNTVTASYLPTGEYHFDSSEFEKLLKTPGLLHFARFTEKASSIDSSNNLSYAQKLKELIQKGVLSDGYNLEEAQRLAVSVLTDNATAKRMFTFEFTKRMEDLVNELSPTALEKPIATYQSKDIKGPAEVSFYAVFAGLGLPQARISEMVTEHNRLKELEQKVLETEKKDLFASFDASPTPKKEEKTNDLEALFGSDTEKEKGKDDVEDTLELLKLL</sequence>
<dbReference type="InterPro" id="IPR045061">
    <property type="entry name" value="FtsZ/CetZ"/>
</dbReference>
<proteinExistence type="predicted"/>
<evidence type="ECO:0000313" key="5">
    <source>
        <dbReference type="EMBL" id="QIS31172.1"/>
    </source>
</evidence>
<dbReference type="Gene3D" id="3.40.50.1440">
    <property type="entry name" value="Tubulin/FtsZ, GTPase domain"/>
    <property type="match status" value="1"/>
</dbReference>
<dbReference type="Pfam" id="PF00091">
    <property type="entry name" value="Tubulin"/>
    <property type="match status" value="1"/>
</dbReference>
<dbReference type="RefSeq" id="WP_012291823.1">
    <property type="nucleotide sequence ID" value="NZ_CP014644.1"/>
</dbReference>
<dbReference type="GO" id="GO:0005525">
    <property type="term" value="F:GTP binding"/>
    <property type="evidence" value="ECO:0007669"/>
    <property type="project" value="UniProtKB-KW"/>
</dbReference>
<dbReference type="GO" id="GO:0003924">
    <property type="term" value="F:GTPase activity"/>
    <property type="evidence" value="ECO:0007669"/>
    <property type="project" value="InterPro"/>
</dbReference>
<dbReference type="PANTHER" id="PTHR30314:SF3">
    <property type="entry name" value="MITOCHONDRIAL DIVISION PROTEIN FSZA"/>
    <property type="match status" value="1"/>
</dbReference>
<evidence type="ECO:0000256" key="2">
    <source>
        <dbReference type="ARBA" id="ARBA00023134"/>
    </source>
</evidence>
<name>A0A6G9ZZG8_LYSSH</name>
<dbReference type="PROSITE" id="PS51257">
    <property type="entry name" value="PROKAR_LIPOPROTEIN"/>
    <property type="match status" value="1"/>
</dbReference>
<keyword evidence="2" id="KW-0342">GTP-binding</keyword>
<dbReference type="AlphaFoldDB" id="A0A6G9ZZG8"/>
<dbReference type="GO" id="GO:0032153">
    <property type="term" value="C:cell division site"/>
    <property type="evidence" value="ECO:0007669"/>
    <property type="project" value="TreeGrafter"/>
</dbReference>
<dbReference type="PANTHER" id="PTHR30314">
    <property type="entry name" value="CELL DIVISION PROTEIN FTSZ-RELATED"/>
    <property type="match status" value="1"/>
</dbReference>
<geneLocation type="plasmid" evidence="5">
    <name>pSSII-1</name>
</geneLocation>
<evidence type="ECO:0000259" key="4">
    <source>
        <dbReference type="SMART" id="SM00864"/>
    </source>
</evidence>
<dbReference type="GO" id="GO:0051301">
    <property type="term" value="P:cell division"/>
    <property type="evidence" value="ECO:0007669"/>
    <property type="project" value="TreeGrafter"/>
</dbReference>
<accession>A0A6G9ZZG8</accession>
<dbReference type="SMART" id="SM00864">
    <property type="entry name" value="Tubulin"/>
    <property type="match status" value="1"/>
</dbReference>
<dbReference type="OMA" id="CECIREH"/>
<dbReference type="GO" id="GO:0005737">
    <property type="term" value="C:cytoplasm"/>
    <property type="evidence" value="ECO:0007669"/>
    <property type="project" value="TreeGrafter"/>
</dbReference>
<feature type="region of interest" description="Disordered" evidence="3">
    <location>
        <begin position="382"/>
        <end position="413"/>
    </location>
</feature>
<keyword evidence="5" id="KW-0614">Plasmid</keyword>